<evidence type="ECO:0000313" key="1">
    <source>
        <dbReference type="EMBL" id="SMD08576.1"/>
    </source>
</evidence>
<dbReference type="GO" id="GO:0008194">
    <property type="term" value="F:UDP-glycosyltransferase activity"/>
    <property type="evidence" value="ECO:0007669"/>
    <property type="project" value="InterPro"/>
</dbReference>
<reference evidence="1 2" key="1">
    <citation type="submission" date="2017-04" db="EMBL/GenBank/DDBJ databases">
        <authorList>
            <person name="Afonso C.L."/>
            <person name="Miller P.J."/>
            <person name="Scott M.A."/>
            <person name="Spackman E."/>
            <person name="Goraichik I."/>
            <person name="Dimitrov K.M."/>
            <person name="Suarez D.L."/>
            <person name="Swayne D.E."/>
        </authorList>
    </citation>
    <scope>NUCLEOTIDE SEQUENCE [LARGE SCALE GENOMIC DNA]</scope>
    <source>
        <strain evidence="1 2">CGMCC 1.10972</strain>
    </source>
</reference>
<evidence type="ECO:0000313" key="2">
    <source>
        <dbReference type="Proteomes" id="UP000192656"/>
    </source>
</evidence>
<organism evidence="1 2">
    <name type="scientific">Fulvimarina manganoxydans</name>
    <dbReference type="NCBI Taxonomy" id="937218"/>
    <lineage>
        <taxon>Bacteria</taxon>
        <taxon>Pseudomonadati</taxon>
        <taxon>Pseudomonadota</taxon>
        <taxon>Alphaproteobacteria</taxon>
        <taxon>Hyphomicrobiales</taxon>
        <taxon>Aurantimonadaceae</taxon>
        <taxon>Fulvimarina</taxon>
    </lineage>
</organism>
<sequence>MAHFALITLPLFSHLRVFEAVAEELVSRGHRASFVLPEGAGRHLSKDLPEGVGLIEYGAEGPSAGLAERMVDAASRDGPLALFRTIAVGAEATGALSRCAPRLLDRLGCDAVIGDQTEPAAGLIAEALGLPLLSLAAALPMHRDESVPLPFLGWRYDPSDEGLGRNRGGELVARRLLKHQGRAIETACRELGLPIRSELADCLSTSAQVSQLVEAFDFPRGYSSIRHGVGPIRRRWRPAATAPAPIVLPEHSAGRPVVYVSLGTLQGHRHRLLKSIVAAARDLGAATIVAHCGRLTERQAASLEADHVADFVDQASALSLADVCVTHAGMNTVLDALRDGKPLLALPIAFDQPGIAARIVHHGVGLKLPRVLLSRRKLARALEALLCEDSYRKAAGRMAGPIRASGGAVMAADIAEAALSGSSRWQNKETSLQGLVA</sequence>
<dbReference type="AlphaFoldDB" id="A0A1W2EGV6"/>
<dbReference type="InterPro" id="IPR002213">
    <property type="entry name" value="UDP_glucos_trans"/>
</dbReference>
<dbReference type="EMBL" id="FWXR01000025">
    <property type="protein sequence ID" value="SMD08576.1"/>
    <property type="molecule type" value="Genomic_DNA"/>
</dbReference>
<name>A0A1W2EGV6_9HYPH</name>
<dbReference type="PANTHER" id="PTHR48050">
    <property type="entry name" value="STEROL 3-BETA-GLUCOSYLTRANSFERASE"/>
    <property type="match status" value="1"/>
</dbReference>
<dbReference type="GO" id="GO:0017000">
    <property type="term" value="P:antibiotic biosynthetic process"/>
    <property type="evidence" value="ECO:0007669"/>
    <property type="project" value="UniProtKB-ARBA"/>
</dbReference>
<gene>
    <name evidence="1" type="ORF">SAMN06297251_1254</name>
</gene>
<proteinExistence type="predicted"/>
<keyword evidence="1" id="KW-0808">Transferase</keyword>
<dbReference type="Gene3D" id="3.40.50.2000">
    <property type="entry name" value="Glycogen Phosphorylase B"/>
    <property type="match status" value="2"/>
</dbReference>
<keyword evidence="2" id="KW-1185">Reference proteome</keyword>
<dbReference type="SUPFAM" id="SSF53756">
    <property type="entry name" value="UDP-Glycosyltransferase/glycogen phosphorylase"/>
    <property type="match status" value="1"/>
</dbReference>
<dbReference type="Pfam" id="PF00201">
    <property type="entry name" value="UDPGT"/>
    <property type="match status" value="1"/>
</dbReference>
<dbReference type="OrthoDB" id="139086at2"/>
<accession>A0A1W2EGV6</accession>
<dbReference type="STRING" id="937218.SAMN06297251_1254"/>
<dbReference type="PANTHER" id="PTHR48050:SF13">
    <property type="entry name" value="STEROL 3-BETA-GLUCOSYLTRANSFERASE UGT80A2"/>
    <property type="match status" value="1"/>
</dbReference>
<dbReference type="InterPro" id="IPR050426">
    <property type="entry name" value="Glycosyltransferase_28"/>
</dbReference>
<dbReference type="CDD" id="cd03784">
    <property type="entry name" value="GT1_Gtf-like"/>
    <property type="match status" value="1"/>
</dbReference>
<dbReference type="Proteomes" id="UP000192656">
    <property type="component" value="Unassembled WGS sequence"/>
</dbReference>
<protein>
    <submittedName>
        <fullName evidence="1">Glycosyltransferase, MGT family</fullName>
    </submittedName>
</protein>
<dbReference type="RefSeq" id="WP_084412208.1">
    <property type="nucleotide sequence ID" value="NZ_FWXR01000025.1"/>
</dbReference>